<reference evidence="19 20" key="1">
    <citation type="submission" date="2019-01" db="EMBL/GenBank/DDBJ databases">
        <title>Genomes sequencing and comparative genomics of infectious freshwater microsporidia, Cucumispora dikerogammari and Thelohania contejeani.</title>
        <authorList>
            <person name="Cormier A."/>
            <person name="Giraud I."/>
            <person name="Wattier R."/>
            <person name="Teixeira M."/>
            <person name="Grandjean F."/>
            <person name="Rigaud T."/>
            <person name="Cordaux R."/>
        </authorList>
    </citation>
    <scope>NUCLEOTIDE SEQUENCE [LARGE SCALE GENOMIC DNA]</scope>
    <source>
        <strain evidence="19">T1</strain>
        <tissue evidence="19">Spores</tissue>
    </source>
</reference>
<dbReference type="Pfam" id="PF04109">
    <property type="entry name" value="ATG9"/>
    <property type="match status" value="1"/>
</dbReference>
<evidence type="ECO:0000256" key="12">
    <source>
        <dbReference type="ARBA" id="ARBA00023055"/>
    </source>
</evidence>
<evidence type="ECO:0000256" key="14">
    <source>
        <dbReference type="ARBA" id="ARBA00024479"/>
    </source>
</evidence>
<evidence type="ECO:0000256" key="10">
    <source>
        <dbReference type="ARBA" id="ARBA00023006"/>
    </source>
</evidence>
<evidence type="ECO:0000256" key="6">
    <source>
        <dbReference type="ARBA" id="ARBA00018074"/>
    </source>
</evidence>
<accession>A0ABQ7I2F5</accession>
<keyword evidence="12 18" id="KW-0445">Lipid transport</keyword>
<evidence type="ECO:0000256" key="3">
    <source>
        <dbReference type="ARBA" id="ARBA00004511"/>
    </source>
</evidence>
<comment type="catalytic activity">
    <reaction evidence="15">
        <text>a 1,2-diacyl-sn-glycero-3-phosphoethanolamine(in) = a 1,2-diacyl-sn-glycero-3-phosphoethanolamine(out)</text>
        <dbReference type="Rhea" id="RHEA:38895"/>
        <dbReference type="ChEBI" id="CHEBI:64612"/>
    </reaction>
</comment>
<comment type="catalytic activity">
    <reaction evidence="14">
        <text>a 1,2-diacyl-sn-glycero-3-phospho-L-serine(in) = a 1,2-diacyl-sn-glycero-3-phospho-L-serine(out)</text>
        <dbReference type="Rhea" id="RHEA:38663"/>
        <dbReference type="ChEBI" id="CHEBI:57262"/>
    </reaction>
</comment>
<organism evidence="19 20">
    <name type="scientific">Astathelohania contejeani</name>
    <dbReference type="NCBI Taxonomy" id="164912"/>
    <lineage>
        <taxon>Eukaryota</taxon>
        <taxon>Fungi</taxon>
        <taxon>Fungi incertae sedis</taxon>
        <taxon>Microsporidia</taxon>
        <taxon>Astathelohaniidae</taxon>
        <taxon>Astathelohania</taxon>
    </lineage>
</organism>
<comment type="catalytic activity">
    <reaction evidence="16">
        <text>a 1,2-diacyl-sn-glycero-3-phospho-(1D-myo-inositol-3-phosphate)(in) = a 1,2-diacyl-sn-glycero-3-phospho-(1D-myo-inositol-3-phosphate)(out)</text>
        <dbReference type="Rhea" id="RHEA:67920"/>
        <dbReference type="ChEBI" id="CHEBI:58088"/>
    </reaction>
</comment>
<comment type="similarity">
    <text evidence="5 18">Belongs to the ATG9 family.</text>
</comment>
<evidence type="ECO:0000313" key="19">
    <source>
        <dbReference type="EMBL" id="KAF7684610.1"/>
    </source>
</evidence>
<feature type="transmembrane region" description="Helical" evidence="18">
    <location>
        <begin position="67"/>
        <end position="91"/>
    </location>
</feature>
<sequence>MEEHNIKISNLFDTTSEDDNSVLIDGKLGAIEIKKKISLKYYRMESINGNHIRSIYKYYITPPKIFFFLRFFNILIPLAMNLVCGLLFRMASDIHGGEWNISFNWITFPILSFVIISCEITYLLKRSFFYYRIHYIFKYVFNSRVENLTIDTLIKKIKQNELLINNITYKKKDIIHIITIPQDLLKYIIEKRYFNIFLCKKQFYSILLETIIQEVIIKKVLSQHMASTDKTKLVHIIYRNMIIISILLIIFSPFIFFLFLLYYLVSLVGNAAQGKQWINKRTYSSYNKMKLRRYGEMPHHFKRRLELSEYYGNKYLQVFPNDLIELIKNILIFILSICLLFIIYALFLILYEHIEDIKNTSQIGIASFNFAVQLKYKNKLITMINLSNMLYAIGTFSFIIKILRTNTNRKLLSTKKILNKWLFLFKYQEDGNDIYTHPNIIKWYNNGREYWVYKEFVKMYQLEFILILKESLSAFIVPIQLLKNRKMIGNIIELIFERCKNEYKEWA</sequence>
<name>A0ABQ7I2F5_9MICR</name>
<dbReference type="PANTHER" id="PTHR13038:SF10">
    <property type="entry name" value="AUTOPHAGY-RELATED PROTEIN 9"/>
    <property type="match status" value="1"/>
</dbReference>
<evidence type="ECO:0000256" key="5">
    <source>
        <dbReference type="ARBA" id="ARBA00006185"/>
    </source>
</evidence>
<comment type="function">
    <text evidence="18">Phospholipid scramblase involved in autophagy. Cycles between the preautophagosomal structure/phagophore assembly site (PAS) and the cytoplasmic vesicle pool and supplies membrane for the growing autophagosome. Lipid scramblase activity plays a key role in preautophagosomal structure/phagophore assembly by distributing the phospholipids that arrive through ATG2 from the cytoplasmic to the luminal leaflet of the bilayer, thereby driving autophagosomal membrane expansion.</text>
</comment>
<feature type="transmembrane region" description="Helical" evidence="18">
    <location>
        <begin position="103"/>
        <end position="124"/>
    </location>
</feature>
<keyword evidence="8 18" id="KW-0812">Transmembrane</keyword>
<gene>
    <name evidence="19" type="primary">ATG9</name>
    <name evidence="19" type="ORF">TCON_0204</name>
</gene>
<evidence type="ECO:0000256" key="15">
    <source>
        <dbReference type="ARBA" id="ARBA00024615"/>
    </source>
</evidence>
<comment type="catalytic activity">
    <reaction evidence="17">
        <text>a 1,2-diacyl-sn-glycero-3-phosphocholine(in) = a 1,2-diacyl-sn-glycero-3-phosphocholine(out)</text>
        <dbReference type="Rhea" id="RHEA:38571"/>
        <dbReference type="ChEBI" id="CHEBI:57643"/>
    </reaction>
</comment>
<keyword evidence="11" id="KW-0333">Golgi apparatus</keyword>
<protein>
    <recommendedName>
        <fullName evidence="6 18">Autophagy-related protein 9</fullName>
    </recommendedName>
</protein>
<dbReference type="InterPro" id="IPR007241">
    <property type="entry name" value="Autophagy-rel_prot_9"/>
</dbReference>
<feature type="transmembrane region" description="Helical" evidence="18">
    <location>
        <begin position="242"/>
        <end position="265"/>
    </location>
</feature>
<keyword evidence="10 18" id="KW-0072">Autophagy</keyword>
<evidence type="ECO:0000313" key="20">
    <source>
        <dbReference type="Proteomes" id="UP001516464"/>
    </source>
</evidence>
<evidence type="ECO:0000256" key="1">
    <source>
        <dbReference type="ARBA" id="ARBA00004439"/>
    </source>
</evidence>
<evidence type="ECO:0000256" key="2">
    <source>
        <dbReference type="ARBA" id="ARBA00004477"/>
    </source>
</evidence>
<dbReference type="EMBL" id="SBIQ01000007">
    <property type="protein sequence ID" value="KAF7684610.1"/>
    <property type="molecule type" value="Genomic_DNA"/>
</dbReference>
<evidence type="ECO:0000256" key="13">
    <source>
        <dbReference type="ARBA" id="ARBA00023136"/>
    </source>
</evidence>
<evidence type="ECO:0000256" key="7">
    <source>
        <dbReference type="ARBA" id="ARBA00022448"/>
    </source>
</evidence>
<feature type="transmembrane region" description="Helical" evidence="18">
    <location>
        <begin position="380"/>
        <end position="403"/>
    </location>
</feature>
<evidence type="ECO:0000256" key="18">
    <source>
        <dbReference type="RuleBase" id="RU364027"/>
    </source>
</evidence>
<dbReference type="Proteomes" id="UP001516464">
    <property type="component" value="Unassembled WGS sequence"/>
</dbReference>
<keyword evidence="20" id="KW-1185">Reference proteome</keyword>
<evidence type="ECO:0000256" key="16">
    <source>
        <dbReference type="ARBA" id="ARBA00024621"/>
    </source>
</evidence>
<comment type="caution">
    <text evidence="19">The sequence shown here is derived from an EMBL/GenBank/DDBJ whole genome shotgun (WGS) entry which is preliminary data.</text>
</comment>
<evidence type="ECO:0000256" key="9">
    <source>
        <dbReference type="ARBA" id="ARBA00022989"/>
    </source>
</evidence>
<evidence type="ECO:0000256" key="8">
    <source>
        <dbReference type="ARBA" id="ARBA00022692"/>
    </source>
</evidence>
<evidence type="ECO:0000256" key="4">
    <source>
        <dbReference type="ARBA" id="ARBA00004653"/>
    </source>
</evidence>
<evidence type="ECO:0000256" key="17">
    <source>
        <dbReference type="ARBA" id="ARBA00024631"/>
    </source>
</evidence>
<keyword evidence="13 18" id="KW-0472">Membrane</keyword>
<comment type="subcellular location">
    <subcellularLocation>
        <location evidence="1">Cytoplasmic vesicle membrane</location>
        <topology evidence="1">Multi-pass membrane protein</topology>
    </subcellularLocation>
    <subcellularLocation>
        <location evidence="2">Endoplasmic reticulum membrane</location>
        <topology evidence="2">Multi-pass membrane protein</topology>
    </subcellularLocation>
    <subcellularLocation>
        <location evidence="4">Golgi apparatus membrane</location>
        <topology evidence="4">Multi-pass membrane protein</topology>
    </subcellularLocation>
    <subcellularLocation>
        <location evidence="3 18">Preautophagosomal structure membrane</location>
        <topology evidence="3 18">Multi-pass membrane protein</topology>
    </subcellularLocation>
</comment>
<keyword evidence="9 18" id="KW-1133">Transmembrane helix</keyword>
<feature type="transmembrane region" description="Helical" evidence="18">
    <location>
        <begin position="330"/>
        <end position="351"/>
    </location>
</feature>
<keyword evidence="7 18" id="KW-0813">Transport</keyword>
<dbReference type="PANTHER" id="PTHR13038">
    <property type="entry name" value="APG9 AUTOPHAGY 9"/>
    <property type="match status" value="1"/>
</dbReference>
<evidence type="ECO:0000256" key="11">
    <source>
        <dbReference type="ARBA" id="ARBA00023034"/>
    </source>
</evidence>
<proteinExistence type="inferred from homology"/>